<dbReference type="SUPFAM" id="SSF54534">
    <property type="entry name" value="FKBP-like"/>
    <property type="match status" value="1"/>
</dbReference>
<sequence length="242" mass="28193">MLESLNISNDELLYQMKLSCQVSIIVEEIITRKIITHAAQEAGIKIEAEELQKAADNLRLINNLSSADKTWLWLEKNHLSLDEFEELVYHNVLTSKLTEHLFADQVQQFFIEHQFDYTQVVMYEVILDDKDLAMELFYAVSEEDISFPEIAHQYIQDTEARRYGGYKGIQSRNDLKPEISAAVFGATPPQIIKPVITSEGVHLIFVEEIITPQLDETLYAKILFELFDNWLKQRIEEFESYR</sequence>
<proteinExistence type="predicted"/>
<dbReference type="InterPro" id="IPR046357">
    <property type="entry name" value="PPIase_dom_sf"/>
</dbReference>
<dbReference type="SUPFAM" id="SSF109998">
    <property type="entry name" value="Triger factor/SurA peptide-binding domain-like"/>
    <property type="match status" value="1"/>
</dbReference>
<evidence type="ECO:0000256" key="1">
    <source>
        <dbReference type="ARBA" id="ARBA00000971"/>
    </source>
</evidence>
<comment type="caution">
    <text evidence="8">The sequence shown here is derived from an EMBL/GenBank/DDBJ whole genome shotgun (WGS) entry which is preliminary data.</text>
</comment>
<reference evidence="8" key="1">
    <citation type="submission" date="2018-12" db="EMBL/GenBank/DDBJ databases">
        <authorList>
            <person name="Will S."/>
            <person name="Neumann-Schaal M."/>
            <person name="Henke P."/>
        </authorList>
    </citation>
    <scope>NUCLEOTIDE SEQUENCE</scope>
    <source>
        <strain evidence="8">PCC 7102</strain>
    </source>
</reference>
<keyword evidence="9" id="KW-1185">Reference proteome</keyword>
<dbReference type="GO" id="GO:0003755">
    <property type="term" value="F:peptidyl-prolyl cis-trans isomerase activity"/>
    <property type="evidence" value="ECO:0007669"/>
    <property type="project" value="UniProtKB-KW"/>
</dbReference>
<accession>A0A3S1AW43</accession>
<dbReference type="Pfam" id="PF00639">
    <property type="entry name" value="Rotamase"/>
    <property type="match status" value="1"/>
</dbReference>
<gene>
    <name evidence="8" type="ORF">DSM106972_007020</name>
</gene>
<dbReference type="EMBL" id="RSCL01000001">
    <property type="protein sequence ID" value="RUT10207.1"/>
    <property type="molecule type" value="Genomic_DNA"/>
</dbReference>
<dbReference type="InterPro" id="IPR050245">
    <property type="entry name" value="PrsA_foldase"/>
</dbReference>
<dbReference type="PROSITE" id="PS50198">
    <property type="entry name" value="PPIC_PPIASE_2"/>
    <property type="match status" value="1"/>
</dbReference>
<evidence type="ECO:0000256" key="3">
    <source>
        <dbReference type="ARBA" id="ARBA00022729"/>
    </source>
</evidence>
<dbReference type="Gene3D" id="1.10.4030.10">
    <property type="entry name" value="Porin chaperone SurA, peptide-binding domain"/>
    <property type="match status" value="1"/>
</dbReference>
<name>A0A3S1AW43_9CYAN</name>
<protein>
    <recommendedName>
        <fullName evidence="2">peptidylprolyl isomerase</fullName>
        <ecNumber evidence="2">5.2.1.8</ecNumber>
    </recommendedName>
</protein>
<feature type="domain" description="PpiC" evidence="7">
    <location>
        <begin position="117"/>
        <end position="208"/>
    </location>
</feature>
<keyword evidence="5 6" id="KW-0413">Isomerase</keyword>
<dbReference type="Gene3D" id="3.10.50.40">
    <property type="match status" value="1"/>
</dbReference>
<evidence type="ECO:0000256" key="4">
    <source>
        <dbReference type="ARBA" id="ARBA00023110"/>
    </source>
</evidence>
<dbReference type="OrthoDB" id="530022at2"/>
<dbReference type="InterPro" id="IPR000297">
    <property type="entry name" value="PPIase_PpiC"/>
</dbReference>
<comment type="catalytic activity">
    <reaction evidence="1">
        <text>[protein]-peptidylproline (omega=180) = [protein]-peptidylproline (omega=0)</text>
        <dbReference type="Rhea" id="RHEA:16237"/>
        <dbReference type="Rhea" id="RHEA-COMP:10747"/>
        <dbReference type="Rhea" id="RHEA-COMP:10748"/>
        <dbReference type="ChEBI" id="CHEBI:83833"/>
        <dbReference type="ChEBI" id="CHEBI:83834"/>
        <dbReference type="EC" id="5.2.1.8"/>
    </reaction>
</comment>
<evidence type="ECO:0000256" key="5">
    <source>
        <dbReference type="ARBA" id="ARBA00023235"/>
    </source>
</evidence>
<evidence type="ECO:0000256" key="2">
    <source>
        <dbReference type="ARBA" id="ARBA00013194"/>
    </source>
</evidence>
<dbReference type="RefSeq" id="WP_127078856.1">
    <property type="nucleotide sequence ID" value="NZ_RSCL01000001.1"/>
</dbReference>
<dbReference type="Proteomes" id="UP000271624">
    <property type="component" value="Unassembled WGS sequence"/>
</dbReference>
<dbReference type="PANTHER" id="PTHR47245">
    <property type="entry name" value="PEPTIDYLPROLYL ISOMERASE"/>
    <property type="match status" value="1"/>
</dbReference>
<dbReference type="PANTHER" id="PTHR47245:SF1">
    <property type="entry name" value="FOLDASE PROTEIN PRSA"/>
    <property type="match status" value="1"/>
</dbReference>
<evidence type="ECO:0000313" key="8">
    <source>
        <dbReference type="EMBL" id="RUT10207.1"/>
    </source>
</evidence>
<evidence type="ECO:0000256" key="6">
    <source>
        <dbReference type="PROSITE-ProRule" id="PRU00278"/>
    </source>
</evidence>
<reference evidence="8" key="2">
    <citation type="journal article" date="2019" name="Genome Biol. Evol.">
        <title>Day and night: Metabolic profiles and evolutionary relationships of six axenic non-marine cyanobacteria.</title>
        <authorList>
            <person name="Will S.E."/>
            <person name="Henke P."/>
            <person name="Boedeker C."/>
            <person name="Huang S."/>
            <person name="Brinkmann H."/>
            <person name="Rohde M."/>
            <person name="Jarek M."/>
            <person name="Friedl T."/>
            <person name="Seufert S."/>
            <person name="Schumacher M."/>
            <person name="Overmann J."/>
            <person name="Neumann-Schaal M."/>
            <person name="Petersen J."/>
        </authorList>
    </citation>
    <scope>NUCLEOTIDE SEQUENCE [LARGE SCALE GENOMIC DNA]</scope>
    <source>
        <strain evidence="8">PCC 7102</strain>
    </source>
</reference>
<keyword evidence="4 6" id="KW-0697">Rotamase</keyword>
<dbReference type="EC" id="5.2.1.8" evidence="2"/>
<dbReference type="InterPro" id="IPR027304">
    <property type="entry name" value="Trigger_fact/SurA_dom_sf"/>
</dbReference>
<evidence type="ECO:0000313" key="9">
    <source>
        <dbReference type="Proteomes" id="UP000271624"/>
    </source>
</evidence>
<evidence type="ECO:0000259" key="7">
    <source>
        <dbReference type="PROSITE" id="PS50198"/>
    </source>
</evidence>
<dbReference type="AlphaFoldDB" id="A0A3S1AW43"/>
<keyword evidence="3" id="KW-0732">Signal</keyword>
<organism evidence="8 9">
    <name type="scientific">Dulcicalothrix desertica PCC 7102</name>
    <dbReference type="NCBI Taxonomy" id="232991"/>
    <lineage>
        <taxon>Bacteria</taxon>
        <taxon>Bacillati</taxon>
        <taxon>Cyanobacteriota</taxon>
        <taxon>Cyanophyceae</taxon>
        <taxon>Nostocales</taxon>
        <taxon>Calotrichaceae</taxon>
        <taxon>Dulcicalothrix</taxon>
    </lineage>
</organism>